<keyword evidence="10" id="KW-1185">Reference proteome</keyword>
<dbReference type="InterPro" id="IPR003388">
    <property type="entry name" value="Reticulon"/>
</dbReference>
<feature type="compositionally biased region" description="Basic and acidic residues" evidence="7">
    <location>
        <begin position="262"/>
        <end position="275"/>
    </location>
</feature>
<dbReference type="Proteomes" id="UP000825729">
    <property type="component" value="Unassembled WGS sequence"/>
</dbReference>
<evidence type="ECO:0000256" key="5">
    <source>
        <dbReference type="ARBA" id="ARBA00023136"/>
    </source>
</evidence>
<feature type="compositionally biased region" description="Basic and acidic residues" evidence="7">
    <location>
        <begin position="145"/>
        <end position="170"/>
    </location>
</feature>
<feature type="compositionally biased region" description="Basic and acidic residues" evidence="7">
    <location>
        <begin position="182"/>
        <end position="191"/>
    </location>
</feature>
<sequence>MQVGRRRGGTRNGIVAGSVWESRMKLDEVKGGIKVFHGGEGKEEEGPSRRLWKRNQSDGAVEKRRRWKPEVDKLQMQLRKTRSDCRRVSNGGSKELVGAGRGKTLKRSSSDDGSSKSSKVVVDDADDEEEEVEDVEEDEEVEENEKERFEIKEMNVAEEKPGKAEQEEKALGLPPIPNLVAPEREDQRRLDSPVVEFLPQISELPISENDDQKPLAQPVQEQLPQISEVLPISAEEDQKLLPPLPVIELRPQISKSTPISANEDKKPLPHPEIERLPPVPKVPVTVKGDKKPHPSSFLHDRSPPTPKFPICANKIRKSLSSSAMEHPSVDPDRKKVPSIPVTEEIFRSTPATETPNRMQNIVDLVMWKDISKSALVFGLGTFILISSSFAKDLNFSFISAMSYMGLFYLALVFFYKSILLRGAVDYDESCQKYIVGEEEAIWVAKMILPYFNELLFKLRNLFSGDPATTMKLAILLFVLARCGSSITIWTMAKMAFFGVFTVPKLCSTYSTQLTGYVRFWVGRFRDAWDSCTHKKAVAAAIFTVTWNLSSVVARIWAVFLLVVAVKYYQQSLFGGNWVSAPVEEEPQSGPPLTQTHRRVPSIMELTKEKKGS</sequence>
<keyword evidence="5 6" id="KW-0472">Membrane</keyword>
<dbReference type="PANTHER" id="PTHR46626">
    <property type="entry name" value="RETICULON-LIKE PROTEIN B17"/>
    <property type="match status" value="1"/>
</dbReference>
<dbReference type="InterPro" id="IPR044647">
    <property type="entry name" value="RTNLB17/18/21"/>
</dbReference>
<keyword evidence="2 6" id="KW-0812">Transmembrane</keyword>
<feature type="compositionally biased region" description="Acidic residues" evidence="7">
    <location>
        <begin position="123"/>
        <end position="144"/>
    </location>
</feature>
<dbReference type="AlphaFoldDB" id="A0AAV7F5B1"/>
<keyword evidence="4 6" id="KW-1133">Transmembrane helix</keyword>
<evidence type="ECO:0000256" key="6">
    <source>
        <dbReference type="RuleBase" id="RU363132"/>
    </source>
</evidence>
<comment type="subcellular location">
    <subcellularLocation>
        <location evidence="1 6">Endoplasmic reticulum membrane</location>
        <topology evidence="1 6">Multi-pass membrane protein</topology>
    </subcellularLocation>
</comment>
<feature type="transmembrane region" description="Helical" evidence="6">
    <location>
        <begin position="472"/>
        <end position="492"/>
    </location>
</feature>
<evidence type="ECO:0000256" key="7">
    <source>
        <dbReference type="SAM" id="MobiDB-lite"/>
    </source>
</evidence>
<feature type="region of interest" description="Disordered" evidence="7">
    <location>
        <begin position="34"/>
        <end position="191"/>
    </location>
</feature>
<gene>
    <name evidence="9" type="ORF">H6P81_000815</name>
</gene>
<organism evidence="9 10">
    <name type="scientific">Aristolochia fimbriata</name>
    <name type="common">White veined hardy Dutchman's pipe vine</name>
    <dbReference type="NCBI Taxonomy" id="158543"/>
    <lineage>
        <taxon>Eukaryota</taxon>
        <taxon>Viridiplantae</taxon>
        <taxon>Streptophyta</taxon>
        <taxon>Embryophyta</taxon>
        <taxon>Tracheophyta</taxon>
        <taxon>Spermatophyta</taxon>
        <taxon>Magnoliopsida</taxon>
        <taxon>Magnoliidae</taxon>
        <taxon>Piperales</taxon>
        <taxon>Aristolochiaceae</taxon>
        <taxon>Aristolochia</taxon>
    </lineage>
</organism>
<dbReference type="EMBL" id="JAINDJ010000002">
    <property type="protein sequence ID" value="KAG9456307.1"/>
    <property type="molecule type" value="Genomic_DNA"/>
</dbReference>
<evidence type="ECO:0000259" key="8">
    <source>
        <dbReference type="PROSITE" id="PS50845"/>
    </source>
</evidence>
<dbReference type="GO" id="GO:0005789">
    <property type="term" value="C:endoplasmic reticulum membrane"/>
    <property type="evidence" value="ECO:0007669"/>
    <property type="project" value="UniProtKB-SubCell"/>
</dbReference>
<feature type="domain" description="Reticulon" evidence="8">
    <location>
        <begin position="361"/>
        <end position="526"/>
    </location>
</feature>
<comment type="caution">
    <text evidence="9">The sequence shown here is derived from an EMBL/GenBank/DDBJ whole genome shotgun (WGS) entry which is preliminary data.</text>
</comment>
<feature type="region of interest" description="Disordered" evidence="7">
    <location>
        <begin position="584"/>
        <end position="612"/>
    </location>
</feature>
<dbReference type="PROSITE" id="PS50845">
    <property type="entry name" value="RETICULON"/>
    <property type="match status" value="1"/>
</dbReference>
<evidence type="ECO:0000313" key="10">
    <source>
        <dbReference type="Proteomes" id="UP000825729"/>
    </source>
</evidence>
<proteinExistence type="predicted"/>
<evidence type="ECO:0000256" key="2">
    <source>
        <dbReference type="ARBA" id="ARBA00022692"/>
    </source>
</evidence>
<evidence type="ECO:0000256" key="1">
    <source>
        <dbReference type="ARBA" id="ARBA00004477"/>
    </source>
</evidence>
<protein>
    <recommendedName>
        <fullName evidence="6">Reticulon-like protein</fullName>
    </recommendedName>
</protein>
<evidence type="ECO:0000313" key="9">
    <source>
        <dbReference type="EMBL" id="KAG9456307.1"/>
    </source>
</evidence>
<feature type="transmembrane region" description="Helical" evidence="6">
    <location>
        <begin position="396"/>
        <end position="415"/>
    </location>
</feature>
<reference evidence="9 10" key="1">
    <citation type="submission" date="2021-07" db="EMBL/GenBank/DDBJ databases">
        <title>The Aristolochia fimbriata genome: insights into angiosperm evolution, floral development and chemical biosynthesis.</title>
        <authorList>
            <person name="Jiao Y."/>
        </authorList>
    </citation>
    <scope>NUCLEOTIDE SEQUENCE [LARGE SCALE GENOMIC DNA]</scope>
    <source>
        <strain evidence="9">IBCAS-2021</strain>
        <tissue evidence="9">Leaf</tissue>
    </source>
</reference>
<accession>A0AAV7F5B1</accession>
<name>A0AAV7F5B1_ARIFI</name>
<dbReference type="Pfam" id="PF02453">
    <property type="entry name" value="Reticulon"/>
    <property type="match status" value="1"/>
</dbReference>
<dbReference type="PANTHER" id="PTHR46626:SF1">
    <property type="entry name" value="RETICULON-LIKE PROTEIN B21"/>
    <property type="match status" value="1"/>
</dbReference>
<feature type="region of interest" description="Disordered" evidence="7">
    <location>
        <begin position="252"/>
        <end position="281"/>
    </location>
</feature>
<evidence type="ECO:0000256" key="4">
    <source>
        <dbReference type="ARBA" id="ARBA00022989"/>
    </source>
</evidence>
<feature type="compositionally biased region" description="Basic and acidic residues" evidence="7">
    <location>
        <begin position="34"/>
        <end position="48"/>
    </location>
</feature>
<evidence type="ECO:0000256" key="3">
    <source>
        <dbReference type="ARBA" id="ARBA00022824"/>
    </source>
</evidence>
<keyword evidence="3 6" id="KW-0256">Endoplasmic reticulum</keyword>